<dbReference type="PANTHER" id="PTHR43022:SF1">
    <property type="entry name" value="PROTEIN SMF"/>
    <property type="match status" value="1"/>
</dbReference>
<feature type="domain" description="Smf/DprA SLOG" evidence="2">
    <location>
        <begin position="64"/>
        <end position="274"/>
    </location>
</feature>
<gene>
    <name evidence="3" type="ORF">MU516_15705</name>
</gene>
<dbReference type="InterPro" id="IPR057666">
    <property type="entry name" value="DrpA_SLOG"/>
</dbReference>
<protein>
    <submittedName>
        <fullName evidence="3">DNA-protecting protein DprA</fullName>
    </submittedName>
</protein>
<evidence type="ECO:0000313" key="3">
    <source>
        <dbReference type="EMBL" id="MCT4334311.1"/>
    </source>
</evidence>
<accession>A0ABT2KD67</accession>
<evidence type="ECO:0000259" key="2">
    <source>
        <dbReference type="Pfam" id="PF02481"/>
    </source>
</evidence>
<sequence length="275" mass="30302">MGAYEALFLEQGATFKTLAERFAADPDALPSDFVEPARAEQAAQKVFETLHKAGVEQFGIRINKAGDYPEKLRHAKYPVELLYYQGTWELSEMRSLAVVGSRNPSEDGVLRAGRLARELVSRGFAVASGLATGIDAAAHTAAIDAGGVTIGVIGTPLGDYYPKENRELQDLISREHLLISQIPVLRYQVQPFQQKRHYFPERNATMSALTEGTIIVEAGETSGTLTQARAALYQGRKLFILESCFQNSAITWPARFEEQGAVRVKSPDDIWKALD</sequence>
<dbReference type="SUPFAM" id="SSF102405">
    <property type="entry name" value="MCP/YpsA-like"/>
    <property type="match status" value="1"/>
</dbReference>
<reference evidence="3 4" key="1">
    <citation type="submission" date="2022-04" db="EMBL/GenBank/DDBJ databases">
        <title>Paracoccus sp. YLB-12 draft genome sequence.</title>
        <authorList>
            <person name="Yu L."/>
        </authorList>
    </citation>
    <scope>NUCLEOTIDE SEQUENCE [LARGE SCALE GENOMIC DNA]</scope>
    <source>
        <strain evidence="3 4">YLB-12</strain>
    </source>
</reference>
<comment type="caution">
    <text evidence="3">The sequence shown here is derived from an EMBL/GenBank/DDBJ whole genome shotgun (WGS) entry which is preliminary data.</text>
</comment>
<proteinExistence type="inferred from homology"/>
<keyword evidence="4" id="KW-1185">Reference proteome</keyword>
<dbReference type="PANTHER" id="PTHR43022">
    <property type="entry name" value="PROTEIN SMF"/>
    <property type="match status" value="1"/>
</dbReference>
<dbReference type="Proteomes" id="UP001320702">
    <property type="component" value="Unassembled WGS sequence"/>
</dbReference>
<dbReference type="Pfam" id="PF02481">
    <property type="entry name" value="DNA_processg_A"/>
    <property type="match status" value="1"/>
</dbReference>
<evidence type="ECO:0000256" key="1">
    <source>
        <dbReference type="ARBA" id="ARBA00006525"/>
    </source>
</evidence>
<dbReference type="InterPro" id="IPR003488">
    <property type="entry name" value="DprA"/>
</dbReference>
<evidence type="ECO:0000313" key="4">
    <source>
        <dbReference type="Proteomes" id="UP001320702"/>
    </source>
</evidence>
<organism evidence="3 4">
    <name type="scientific">Paracoccus maritimus</name>
    <dbReference type="NCBI Taxonomy" id="2933292"/>
    <lineage>
        <taxon>Bacteria</taxon>
        <taxon>Pseudomonadati</taxon>
        <taxon>Pseudomonadota</taxon>
        <taxon>Alphaproteobacteria</taxon>
        <taxon>Rhodobacterales</taxon>
        <taxon>Paracoccaceae</taxon>
        <taxon>Paracoccus</taxon>
    </lineage>
</organism>
<dbReference type="EMBL" id="JANAVZ010000010">
    <property type="protein sequence ID" value="MCT4334311.1"/>
    <property type="molecule type" value="Genomic_DNA"/>
</dbReference>
<name>A0ABT2KD67_9RHOB</name>
<dbReference type="Gene3D" id="3.40.50.450">
    <property type="match status" value="1"/>
</dbReference>
<comment type="similarity">
    <text evidence="1">Belongs to the DprA/Smf family.</text>
</comment>